<dbReference type="PANTHER" id="PTHR36507">
    <property type="entry name" value="BLL1555 PROTEIN"/>
    <property type="match status" value="1"/>
</dbReference>
<evidence type="ECO:0000259" key="4">
    <source>
        <dbReference type="Pfam" id="PF00127"/>
    </source>
</evidence>
<protein>
    <submittedName>
        <fullName evidence="5">Plastocyanin/azurin family copper-binding protein</fullName>
    </submittedName>
</protein>
<gene>
    <name evidence="5" type="ORF">PO878_19925</name>
</gene>
<evidence type="ECO:0000313" key="5">
    <source>
        <dbReference type="EMBL" id="WCO66764.1"/>
    </source>
</evidence>
<dbReference type="InterPro" id="IPR008972">
    <property type="entry name" value="Cupredoxin"/>
</dbReference>
<accession>A0AAE9Y9E4</accession>
<dbReference type="AlphaFoldDB" id="A0AAE9Y9E4"/>
<evidence type="ECO:0000256" key="2">
    <source>
        <dbReference type="ARBA" id="ARBA00023008"/>
    </source>
</evidence>
<name>A0AAE9Y9E4_9ACTN</name>
<feature type="chain" id="PRO_5041969084" evidence="3">
    <location>
        <begin position="21"/>
        <end position="147"/>
    </location>
</feature>
<dbReference type="Proteomes" id="UP001216390">
    <property type="component" value="Chromosome"/>
</dbReference>
<evidence type="ECO:0000256" key="3">
    <source>
        <dbReference type="SAM" id="SignalP"/>
    </source>
</evidence>
<dbReference type="InterPro" id="IPR000923">
    <property type="entry name" value="BlueCu_1"/>
</dbReference>
<dbReference type="PANTHER" id="PTHR36507:SF1">
    <property type="entry name" value="BLL1555 PROTEIN"/>
    <property type="match status" value="1"/>
</dbReference>
<evidence type="ECO:0000256" key="1">
    <source>
        <dbReference type="ARBA" id="ARBA00022723"/>
    </source>
</evidence>
<sequence length="147" mass="15311">MRFRGIVVAVLLLVAAGCGADEEASAAGDGATTTAPGPDLSEVEFVDETGAEEVEVEARDNVFDAEYIEVEAGTTITFRNDGRNPHNVLPVVEGEVSEIPTEAFDPGDEATITFDEVGDVAYYCSLHGTTTKGMVGAVRVVEPGTGS</sequence>
<dbReference type="Pfam" id="PF00127">
    <property type="entry name" value="Copper-bind"/>
    <property type="match status" value="1"/>
</dbReference>
<keyword evidence="1" id="KW-0479">Metal-binding</keyword>
<dbReference type="KEGG" id="ima:PO878_19925"/>
<dbReference type="GO" id="GO:0009055">
    <property type="term" value="F:electron transfer activity"/>
    <property type="evidence" value="ECO:0007669"/>
    <property type="project" value="InterPro"/>
</dbReference>
<reference evidence="5" key="1">
    <citation type="submission" date="2023-01" db="EMBL/GenBank/DDBJ databases">
        <title>The diversity of Class Acidimicrobiia in South China Sea sediment environments and the proposal of Iamia marina sp. nov., a novel species of the genus Iamia.</title>
        <authorList>
            <person name="He Y."/>
            <person name="Tian X."/>
        </authorList>
    </citation>
    <scope>NUCLEOTIDE SEQUENCE</scope>
    <source>
        <strain evidence="5">DSM 19957</strain>
    </source>
</reference>
<dbReference type="GO" id="GO:0005507">
    <property type="term" value="F:copper ion binding"/>
    <property type="evidence" value="ECO:0007669"/>
    <property type="project" value="InterPro"/>
</dbReference>
<evidence type="ECO:0000313" key="6">
    <source>
        <dbReference type="Proteomes" id="UP001216390"/>
    </source>
</evidence>
<keyword evidence="3" id="KW-0732">Signal</keyword>
<dbReference type="RefSeq" id="WP_272736286.1">
    <property type="nucleotide sequence ID" value="NZ_CP116942.1"/>
</dbReference>
<dbReference type="SUPFAM" id="SSF49503">
    <property type="entry name" value="Cupredoxins"/>
    <property type="match status" value="1"/>
</dbReference>
<dbReference type="InterPro" id="IPR052721">
    <property type="entry name" value="ET_Amicyanin"/>
</dbReference>
<dbReference type="EMBL" id="CP116942">
    <property type="protein sequence ID" value="WCO66764.1"/>
    <property type="molecule type" value="Genomic_DNA"/>
</dbReference>
<dbReference type="Gene3D" id="2.60.40.420">
    <property type="entry name" value="Cupredoxins - blue copper proteins"/>
    <property type="match status" value="1"/>
</dbReference>
<feature type="signal peptide" evidence="3">
    <location>
        <begin position="1"/>
        <end position="20"/>
    </location>
</feature>
<keyword evidence="2" id="KW-0186">Copper</keyword>
<organism evidence="5 6">
    <name type="scientific">Iamia majanohamensis</name>
    <dbReference type="NCBI Taxonomy" id="467976"/>
    <lineage>
        <taxon>Bacteria</taxon>
        <taxon>Bacillati</taxon>
        <taxon>Actinomycetota</taxon>
        <taxon>Acidimicrobiia</taxon>
        <taxon>Acidimicrobiales</taxon>
        <taxon>Iamiaceae</taxon>
        <taxon>Iamia</taxon>
    </lineage>
</organism>
<dbReference type="PROSITE" id="PS51257">
    <property type="entry name" value="PROKAR_LIPOPROTEIN"/>
    <property type="match status" value="1"/>
</dbReference>
<keyword evidence="6" id="KW-1185">Reference proteome</keyword>
<proteinExistence type="predicted"/>
<feature type="domain" description="Blue (type 1) copper" evidence="4">
    <location>
        <begin position="54"/>
        <end position="140"/>
    </location>
</feature>